<feature type="region of interest" description="Disordered" evidence="1">
    <location>
        <begin position="35"/>
        <end position="70"/>
    </location>
</feature>
<evidence type="ECO:0000256" key="1">
    <source>
        <dbReference type="SAM" id="MobiDB-lite"/>
    </source>
</evidence>
<dbReference type="EMBL" id="VJMH01005283">
    <property type="protein sequence ID" value="KAF0697882.1"/>
    <property type="molecule type" value="Genomic_DNA"/>
</dbReference>
<keyword evidence="4" id="KW-1185">Reference proteome</keyword>
<evidence type="ECO:0000313" key="3">
    <source>
        <dbReference type="EMBL" id="VFT88326.1"/>
    </source>
</evidence>
<name>A0A485KTM8_9STRA</name>
<dbReference type="OrthoDB" id="75145at2759"/>
<reference evidence="2" key="2">
    <citation type="submission" date="2019-06" db="EMBL/GenBank/DDBJ databases">
        <title>Genomics analysis of Aphanomyces spp. identifies a new class of oomycete effector associated with host adaptation.</title>
        <authorList>
            <person name="Gaulin E."/>
        </authorList>
    </citation>
    <scope>NUCLEOTIDE SEQUENCE</scope>
    <source>
        <strain evidence="2">CBS 578.67</strain>
    </source>
</reference>
<evidence type="ECO:0000313" key="4">
    <source>
        <dbReference type="Proteomes" id="UP000332933"/>
    </source>
</evidence>
<feature type="compositionally biased region" description="Basic and acidic residues" evidence="1">
    <location>
        <begin position="45"/>
        <end position="61"/>
    </location>
</feature>
<organism evidence="3 4">
    <name type="scientific">Aphanomyces stellatus</name>
    <dbReference type="NCBI Taxonomy" id="120398"/>
    <lineage>
        <taxon>Eukaryota</taxon>
        <taxon>Sar</taxon>
        <taxon>Stramenopiles</taxon>
        <taxon>Oomycota</taxon>
        <taxon>Saprolegniomycetes</taxon>
        <taxon>Saprolegniales</taxon>
        <taxon>Verrucalvaceae</taxon>
        <taxon>Aphanomyces</taxon>
    </lineage>
</organism>
<reference evidence="3 4" key="1">
    <citation type="submission" date="2019-03" db="EMBL/GenBank/DDBJ databases">
        <authorList>
            <person name="Gaulin E."/>
            <person name="Dumas B."/>
        </authorList>
    </citation>
    <scope>NUCLEOTIDE SEQUENCE [LARGE SCALE GENOMIC DNA]</scope>
    <source>
        <strain evidence="3">CBS 568.67</strain>
    </source>
</reference>
<dbReference type="Proteomes" id="UP000332933">
    <property type="component" value="Unassembled WGS sequence"/>
</dbReference>
<dbReference type="AlphaFoldDB" id="A0A485KTM8"/>
<dbReference type="EMBL" id="CAADRA010005304">
    <property type="protein sequence ID" value="VFT88326.1"/>
    <property type="molecule type" value="Genomic_DNA"/>
</dbReference>
<proteinExistence type="predicted"/>
<accession>A0A485KTM8</accession>
<sequence length="417" mass="47278">MTSSMSDVDEDIIERLLFGDESIMEDVFDPEADTALDDLLALGGDTDRGDSSPPSHTDETKPKRKRTTQKQEITFLKTKQRDLATQLDDLKRKLTTSSTVSPWEGRAKDQMQAAQRAMMDNTALRTLLQDQLKTMQALERLLKKKPRLELSPNVGADEWRQWRLETDVDHRLQAMKAITDHMVDRLDSEFIQHGVFDLHAGQSGLSLTTRHNVLWFDFFQSMVLDVPYEAAADVFWAVSSFQGPYEAATSVLQTRGDLLLEVHSGSGDRMAYLRTHSTAFLEDGRVLFRSEGRWVVRRIVQATRTVIVYRSILDDALVPHDTNQWRDNLEGWITLERCPTDATKTIHRYIHESTGAMPPTDPAVTGALTTCPMDMCQGAEFLLLMLRSRMDEVKKCVTSSATERDHDTNANVCLQQS</sequence>
<protein>
    <submittedName>
        <fullName evidence="3">Aste57867_11465 protein</fullName>
    </submittedName>
</protein>
<gene>
    <name evidence="3" type="primary">Aste57867_11465</name>
    <name evidence="2" type="ORF">As57867_011422</name>
    <name evidence="3" type="ORF">ASTE57867_11465</name>
</gene>
<evidence type="ECO:0000313" key="2">
    <source>
        <dbReference type="EMBL" id="KAF0697882.1"/>
    </source>
</evidence>